<reference evidence="2" key="1">
    <citation type="submission" date="2020-02" db="EMBL/GenBank/DDBJ databases">
        <authorList>
            <person name="Meier V. D."/>
        </authorList>
    </citation>
    <scope>NUCLEOTIDE SEQUENCE</scope>
    <source>
        <strain evidence="2">AVDCRST_MAG19</strain>
    </source>
</reference>
<dbReference type="AlphaFoldDB" id="A0A6J4UP16"/>
<feature type="region of interest" description="Disordered" evidence="1">
    <location>
        <begin position="1"/>
        <end position="99"/>
    </location>
</feature>
<organism evidence="2">
    <name type="scientific">uncultured Thermomicrobiales bacterium</name>
    <dbReference type="NCBI Taxonomy" id="1645740"/>
    <lineage>
        <taxon>Bacteria</taxon>
        <taxon>Pseudomonadati</taxon>
        <taxon>Thermomicrobiota</taxon>
        <taxon>Thermomicrobia</taxon>
        <taxon>Thermomicrobiales</taxon>
        <taxon>environmental samples</taxon>
    </lineage>
</organism>
<protein>
    <submittedName>
        <fullName evidence="2">Uncharacterized protein</fullName>
    </submittedName>
</protein>
<gene>
    <name evidence="2" type="ORF">AVDCRST_MAG19-1245</name>
</gene>
<name>A0A6J4UP16_9BACT</name>
<feature type="non-terminal residue" evidence="2">
    <location>
        <position position="150"/>
    </location>
</feature>
<feature type="compositionally biased region" description="Basic and acidic residues" evidence="1">
    <location>
        <begin position="1"/>
        <end position="14"/>
    </location>
</feature>
<evidence type="ECO:0000313" key="2">
    <source>
        <dbReference type="EMBL" id="CAA9556299.1"/>
    </source>
</evidence>
<evidence type="ECO:0000256" key="1">
    <source>
        <dbReference type="SAM" id="MobiDB-lite"/>
    </source>
</evidence>
<feature type="non-terminal residue" evidence="2">
    <location>
        <position position="1"/>
    </location>
</feature>
<sequence>GRSAVRRVDEDRGWGSDAVGAAQGPPRRRPGGGVGGDRSRRGGRAGGGGRGDVPVALPADQEPDPPVPLPASVRSRRRRHDQAAAGQHEPHRLGPRLDLQLGNDVPFVPDLLQREVHRVHHVVPDRVDGDVLHHRRLPDGQRPGRLGPGL</sequence>
<proteinExistence type="predicted"/>
<accession>A0A6J4UP16</accession>
<dbReference type="EMBL" id="CADCWL010000054">
    <property type="protein sequence ID" value="CAA9556299.1"/>
    <property type="molecule type" value="Genomic_DNA"/>
</dbReference>